<dbReference type="Proteomes" id="UP000325155">
    <property type="component" value="Chromosome"/>
</dbReference>
<keyword evidence="2" id="KW-1185">Reference proteome</keyword>
<dbReference type="KEGG" id="cip:FZC35_00525"/>
<dbReference type="EMBL" id="CP043315">
    <property type="protein sequence ID" value="QEK37870.1"/>
    <property type="molecule type" value="Genomic_DNA"/>
</dbReference>
<evidence type="ECO:0000313" key="1">
    <source>
        <dbReference type="EMBL" id="QEK37870.1"/>
    </source>
</evidence>
<dbReference type="OrthoDB" id="9851121at2"/>
<protein>
    <submittedName>
        <fullName evidence="1">Uncharacterized protein</fullName>
    </submittedName>
</protein>
<organism evidence="1 2">
    <name type="scientific">Candidatus Cytomitobacter indipagum</name>
    <dbReference type="NCBI Taxonomy" id="2601575"/>
    <lineage>
        <taxon>Bacteria</taxon>
        <taxon>Pseudomonadati</taxon>
        <taxon>Pseudomonadota</taxon>
        <taxon>Alphaproteobacteria</taxon>
        <taxon>Holosporales</taxon>
        <taxon>Holosporaceae</taxon>
        <taxon>Candidatus Cytomitobacter</taxon>
    </lineage>
</organism>
<dbReference type="RefSeq" id="WP_148980717.1">
    <property type="nucleotide sequence ID" value="NZ_CP043315.1"/>
</dbReference>
<reference evidence="1 2" key="1">
    <citation type="submission" date="2019-08" db="EMBL/GenBank/DDBJ databases">
        <title>Highly reduced genomes of protist endosymbionts show evolutionary convergence.</title>
        <authorList>
            <person name="George E."/>
            <person name="Husnik F."/>
            <person name="Tashyreva D."/>
            <person name="Prokopchuk G."/>
            <person name="Horak A."/>
            <person name="Kwong W.K."/>
            <person name="Lukes J."/>
            <person name="Keeling P.J."/>
        </authorList>
    </citation>
    <scope>NUCLEOTIDE SEQUENCE [LARGE SCALE GENOMIC DNA]</scope>
    <source>
        <strain evidence="1">1605</strain>
    </source>
</reference>
<dbReference type="AlphaFoldDB" id="A0A5C0UDV1"/>
<proteinExistence type="predicted"/>
<sequence length="176" mass="20320">MGLAVAKKRYVSRPVAVRGRPAKPPCSFGPTYEIIKRKEEFGLNDFNMPISMLSSMYSLKKISEEEYEAAKFYEELAYKAIGTTDCASRKTSSLLSTLSNESKGKKEFSKNHQKIWKKWIRIRAILMESSKEIDKIIYQVLVKNKPANHMQINLFKNGLAIIYDYCSKSKKYKKEI</sequence>
<name>A0A5C0UDV1_9PROT</name>
<accession>A0A5C0UDV1</accession>
<gene>
    <name evidence="1" type="ORF">FZC35_00525</name>
</gene>
<evidence type="ECO:0000313" key="2">
    <source>
        <dbReference type="Proteomes" id="UP000325155"/>
    </source>
</evidence>